<feature type="region of interest" description="Disordered" evidence="5">
    <location>
        <begin position="242"/>
        <end position="270"/>
    </location>
</feature>
<keyword evidence="3 6" id="KW-1133">Transmembrane helix</keyword>
<feature type="transmembrane region" description="Helical" evidence="6">
    <location>
        <begin position="97"/>
        <end position="115"/>
    </location>
</feature>
<feature type="domain" description="EamA" evidence="7">
    <location>
        <begin position="96"/>
        <end position="232"/>
    </location>
</feature>
<feature type="transmembrane region" description="Helical" evidence="6">
    <location>
        <begin position="221"/>
        <end position="239"/>
    </location>
</feature>
<evidence type="ECO:0000313" key="9">
    <source>
        <dbReference type="Proteomes" id="UP001628179"/>
    </source>
</evidence>
<evidence type="ECO:0000256" key="3">
    <source>
        <dbReference type="ARBA" id="ARBA00022989"/>
    </source>
</evidence>
<proteinExistence type="predicted"/>
<evidence type="ECO:0000313" key="8">
    <source>
        <dbReference type="EMBL" id="GAB1313582.1"/>
    </source>
</evidence>
<feature type="transmembrane region" description="Helical" evidence="6">
    <location>
        <begin position="405"/>
        <end position="423"/>
    </location>
</feature>
<reference evidence="8 9" key="1">
    <citation type="submission" date="2024-09" db="EMBL/GenBank/DDBJ databases">
        <title>Itraconazole resistance in Madurella fahalii resulting from another homologue of gene encoding cytochrome P450 14-alpha sterol demethylase (CYP51).</title>
        <authorList>
            <person name="Yoshioka I."/>
            <person name="Fahal A.H."/>
            <person name="Kaneko S."/>
            <person name="Yaguchi T."/>
        </authorList>
    </citation>
    <scope>NUCLEOTIDE SEQUENCE [LARGE SCALE GENOMIC DNA]</scope>
    <source>
        <strain evidence="8 9">IFM 68171</strain>
    </source>
</reference>
<feature type="compositionally biased region" description="Basic and acidic residues" evidence="5">
    <location>
        <begin position="456"/>
        <end position="470"/>
    </location>
</feature>
<evidence type="ECO:0000256" key="4">
    <source>
        <dbReference type="ARBA" id="ARBA00023136"/>
    </source>
</evidence>
<feature type="compositionally biased region" description="Basic and acidic residues" evidence="5">
    <location>
        <begin position="430"/>
        <end position="447"/>
    </location>
</feature>
<evidence type="ECO:0000256" key="6">
    <source>
        <dbReference type="SAM" id="Phobius"/>
    </source>
</evidence>
<dbReference type="RefSeq" id="XP_070915314.1">
    <property type="nucleotide sequence ID" value="XM_071059213.1"/>
</dbReference>
<keyword evidence="4 6" id="KW-0472">Membrane</keyword>
<feature type="transmembrane region" description="Helical" evidence="6">
    <location>
        <begin position="302"/>
        <end position="326"/>
    </location>
</feature>
<dbReference type="EMBL" id="BAAFSV010000002">
    <property type="protein sequence ID" value="GAB1313582.1"/>
    <property type="molecule type" value="Genomic_DNA"/>
</dbReference>
<keyword evidence="2 6" id="KW-0812">Transmembrane</keyword>
<feature type="transmembrane region" description="Helical" evidence="6">
    <location>
        <begin position="160"/>
        <end position="179"/>
    </location>
</feature>
<comment type="caution">
    <text evidence="8">The sequence shown here is derived from an EMBL/GenBank/DDBJ whole genome shotgun (WGS) entry which is preliminary data.</text>
</comment>
<feature type="transmembrane region" description="Helical" evidence="6">
    <location>
        <begin position="382"/>
        <end position="399"/>
    </location>
</feature>
<dbReference type="InterPro" id="IPR037185">
    <property type="entry name" value="EmrE-like"/>
</dbReference>
<evidence type="ECO:0000259" key="7">
    <source>
        <dbReference type="Pfam" id="PF00892"/>
    </source>
</evidence>
<dbReference type="GeneID" id="98174536"/>
<evidence type="ECO:0000256" key="2">
    <source>
        <dbReference type="ARBA" id="ARBA00022692"/>
    </source>
</evidence>
<dbReference type="SUPFAM" id="SSF103481">
    <property type="entry name" value="Multidrug resistance efflux transporter EmrE"/>
    <property type="match status" value="2"/>
</dbReference>
<gene>
    <name evidence="8" type="ORF">MFIFM68171_03792</name>
</gene>
<feature type="compositionally biased region" description="Polar residues" evidence="5">
    <location>
        <begin position="242"/>
        <end position="256"/>
    </location>
</feature>
<feature type="transmembrane region" description="Helical" evidence="6">
    <location>
        <begin position="191"/>
        <end position="209"/>
    </location>
</feature>
<dbReference type="PANTHER" id="PTHR22911:SF6">
    <property type="entry name" value="SOLUTE CARRIER FAMILY 35 MEMBER G1"/>
    <property type="match status" value="1"/>
</dbReference>
<organism evidence="8 9">
    <name type="scientific">Madurella fahalii</name>
    <dbReference type="NCBI Taxonomy" id="1157608"/>
    <lineage>
        <taxon>Eukaryota</taxon>
        <taxon>Fungi</taxon>
        <taxon>Dikarya</taxon>
        <taxon>Ascomycota</taxon>
        <taxon>Pezizomycotina</taxon>
        <taxon>Sordariomycetes</taxon>
        <taxon>Sordariomycetidae</taxon>
        <taxon>Sordariales</taxon>
        <taxon>Sordariales incertae sedis</taxon>
        <taxon>Madurella</taxon>
    </lineage>
</organism>
<accession>A0ABQ0G745</accession>
<keyword evidence="9" id="KW-1185">Reference proteome</keyword>
<comment type="subcellular location">
    <subcellularLocation>
        <location evidence="1">Membrane</location>
        <topology evidence="1">Multi-pass membrane protein</topology>
    </subcellularLocation>
</comment>
<dbReference type="PANTHER" id="PTHR22911">
    <property type="entry name" value="ACYL-MALONYL CONDENSING ENZYME-RELATED"/>
    <property type="match status" value="1"/>
</dbReference>
<feature type="transmembrane region" description="Helical" evidence="6">
    <location>
        <begin position="127"/>
        <end position="148"/>
    </location>
</feature>
<dbReference type="InterPro" id="IPR000620">
    <property type="entry name" value="EamA_dom"/>
</dbReference>
<dbReference type="Proteomes" id="UP001628179">
    <property type="component" value="Unassembled WGS sequence"/>
</dbReference>
<feature type="transmembrane region" description="Helical" evidence="6">
    <location>
        <begin position="275"/>
        <end position="295"/>
    </location>
</feature>
<dbReference type="Pfam" id="PF00892">
    <property type="entry name" value="EamA"/>
    <property type="match status" value="1"/>
</dbReference>
<feature type="transmembrane region" description="Helical" evidence="6">
    <location>
        <begin position="346"/>
        <end position="370"/>
    </location>
</feature>
<feature type="region of interest" description="Disordered" evidence="5">
    <location>
        <begin position="1"/>
        <end position="28"/>
    </location>
</feature>
<evidence type="ECO:0000256" key="1">
    <source>
        <dbReference type="ARBA" id="ARBA00004141"/>
    </source>
</evidence>
<sequence length="470" mass="50615">MSSFLNVPQTPRAKTKFDGNGGDSIDELPMEELNRDKTSSPFLSPPIARSLSASPVSVYGQSTCPSRGVSPAPYRPPQTWKTAIVRGSNRFWTRNRGVILVAVSQLFGALMNLAARLLEFDAGMHPFQILFVRMSSTTILSCLYMWWYKVPDFPLGPKEVRGVLILRGVSGFFGIYGMWYSMMYLPLAEATVITFLAPSVAGYICHILLKDPFTRKEQIASFIALAGVVLIARPASLFGTSDNSSGATPTATNATLPSAPHHTGSDMEPTPSQRLSAILVALLGVLGAAGAYTTIRIIGTRAHALITVTYFSVWSTVVSTAALLLAPALSIGQPAVQFAGLVPKSAYQWVLMLSLAACGFIMQFMMTAGIGGDKTKSNRATAMVYTHMLFAAGFDRFVFGHEMGIVSLVGCGLVVGAAVWAALGKKEVKRREGDMERGGRPANRGEEGVPMLSAEGGREEDADMELRRVR</sequence>
<name>A0ABQ0G745_9PEZI</name>
<evidence type="ECO:0000256" key="5">
    <source>
        <dbReference type="SAM" id="MobiDB-lite"/>
    </source>
</evidence>
<feature type="region of interest" description="Disordered" evidence="5">
    <location>
        <begin position="430"/>
        <end position="470"/>
    </location>
</feature>
<protein>
    <submittedName>
        <fullName evidence="8">Integral membrane protein DUF6</fullName>
    </submittedName>
</protein>